<dbReference type="EMBL" id="CM003529">
    <property type="protein sequence ID" value="RCV09596.1"/>
    <property type="molecule type" value="Genomic_DNA"/>
</dbReference>
<name>A0A368PUY0_SETIT</name>
<evidence type="ECO:0000256" key="1">
    <source>
        <dbReference type="SAM" id="MobiDB-lite"/>
    </source>
</evidence>
<organism evidence="2">
    <name type="scientific">Setaria italica</name>
    <name type="common">Foxtail millet</name>
    <name type="synonym">Panicum italicum</name>
    <dbReference type="NCBI Taxonomy" id="4555"/>
    <lineage>
        <taxon>Eukaryota</taxon>
        <taxon>Viridiplantae</taxon>
        <taxon>Streptophyta</taxon>
        <taxon>Embryophyta</taxon>
        <taxon>Tracheophyta</taxon>
        <taxon>Spermatophyta</taxon>
        <taxon>Magnoliopsida</taxon>
        <taxon>Liliopsida</taxon>
        <taxon>Poales</taxon>
        <taxon>Poaceae</taxon>
        <taxon>PACMAD clade</taxon>
        <taxon>Panicoideae</taxon>
        <taxon>Panicodae</taxon>
        <taxon>Paniceae</taxon>
        <taxon>Cenchrinae</taxon>
        <taxon>Setaria</taxon>
    </lineage>
</organism>
<reference evidence="2" key="1">
    <citation type="journal article" date="2012" name="Nat. Biotechnol.">
        <title>Reference genome sequence of the model plant Setaria.</title>
        <authorList>
            <person name="Bennetzen J.L."/>
            <person name="Schmutz J."/>
            <person name="Wang H."/>
            <person name="Percifield R."/>
            <person name="Hawkins J."/>
            <person name="Pontaroli A.C."/>
            <person name="Estep M."/>
            <person name="Feng L."/>
            <person name="Vaughn J.N."/>
            <person name="Grimwood J."/>
            <person name="Jenkins J."/>
            <person name="Barry K."/>
            <person name="Lindquist E."/>
            <person name="Hellsten U."/>
            <person name="Deshpande S."/>
            <person name="Wang X."/>
            <person name="Wu X."/>
            <person name="Mitros T."/>
            <person name="Triplett J."/>
            <person name="Yang X."/>
            <person name="Ye C.Y."/>
            <person name="Mauro-Herrera M."/>
            <person name="Wang L."/>
            <person name="Li P."/>
            <person name="Sharma M."/>
            <person name="Sharma R."/>
            <person name="Ronald P.C."/>
            <person name="Panaud O."/>
            <person name="Kellogg E.A."/>
            <person name="Brutnell T.P."/>
            <person name="Doust A.N."/>
            <person name="Tuskan G.A."/>
            <person name="Rokhsar D."/>
            <person name="Devos K.M."/>
        </authorList>
    </citation>
    <scope>NUCLEOTIDE SEQUENCE [LARGE SCALE GENOMIC DNA]</scope>
    <source>
        <strain evidence="2">Yugu1</strain>
    </source>
</reference>
<sequence length="129" mass="14194">MEKQSNQLVSSLQSEASSSSNASPIDPSISKQPASLFPGAQLKQVRNNRESCFPSQSPSSRACPNQSRRRRATTRRWRRGSRQRWGLRNADGDVEGLWRAASGTEACGAHRLIGGCRRRGLARTGSRGR</sequence>
<gene>
    <name evidence="2" type="ORF">SETIT_2G042400v2</name>
</gene>
<feature type="region of interest" description="Disordered" evidence="1">
    <location>
        <begin position="1"/>
        <end position="83"/>
    </location>
</feature>
<accession>A0A368PUY0</accession>
<proteinExistence type="predicted"/>
<evidence type="ECO:0000313" key="2">
    <source>
        <dbReference type="EMBL" id="RCV09596.1"/>
    </source>
</evidence>
<feature type="compositionally biased region" description="Basic residues" evidence="1">
    <location>
        <begin position="67"/>
        <end position="82"/>
    </location>
</feature>
<feature type="compositionally biased region" description="Low complexity" evidence="1">
    <location>
        <begin position="10"/>
        <end position="30"/>
    </location>
</feature>
<protein>
    <submittedName>
        <fullName evidence="2">Uncharacterized protein</fullName>
    </submittedName>
</protein>
<dbReference type="AlphaFoldDB" id="A0A368PUY0"/>
<feature type="compositionally biased region" description="Polar residues" evidence="1">
    <location>
        <begin position="53"/>
        <end position="65"/>
    </location>
</feature>
<reference evidence="2" key="2">
    <citation type="submission" date="2015-07" db="EMBL/GenBank/DDBJ databases">
        <authorList>
            <person name="Noorani M."/>
        </authorList>
    </citation>
    <scope>NUCLEOTIDE SEQUENCE</scope>
    <source>
        <strain evidence="2">Yugu1</strain>
    </source>
</reference>